<feature type="compositionally biased region" description="Basic and acidic residues" evidence="1">
    <location>
        <begin position="421"/>
        <end position="436"/>
    </location>
</feature>
<protein>
    <submittedName>
        <fullName evidence="2">Uncharacterized protein</fullName>
    </submittedName>
</protein>
<feature type="compositionally biased region" description="Low complexity" evidence="1">
    <location>
        <begin position="63"/>
        <end position="83"/>
    </location>
</feature>
<comment type="caution">
    <text evidence="2">The sequence shown here is derived from an EMBL/GenBank/DDBJ whole genome shotgun (WGS) entry which is preliminary data.</text>
</comment>
<feature type="compositionally biased region" description="Pro residues" evidence="1">
    <location>
        <begin position="244"/>
        <end position="257"/>
    </location>
</feature>
<feature type="compositionally biased region" description="Polar residues" evidence="1">
    <location>
        <begin position="168"/>
        <end position="185"/>
    </location>
</feature>
<accession>A0ABR4HP01</accession>
<proteinExistence type="predicted"/>
<feature type="compositionally biased region" description="Polar residues" evidence="1">
    <location>
        <begin position="201"/>
        <end position="237"/>
    </location>
</feature>
<gene>
    <name evidence="2" type="ORF">BJX63DRAFT_117366</name>
</gene>
<name>A0ABR4HP01_9EURO</name>
<evidence type="ECO:0000313" key="3">
    <source>
        <dbReference type="Proteomes" id="UP001610334"/>
    </source>
</evidence>
<feature type="region of interest" description="Disordered" evidence="1">
    <location>
        <begin position="38"/>
        <end position="111"/>
    </location>
</feature>
<feature type="compositionally biased region" description="Polar residues" evidence="1">
    <location>
        <begin position="458"/>
        <end position="467"/>
    </location>
</feature>
<sequence>MSYNNSRDLSRRRKLSDSFDDLEATMKEWDYFRKSIPAVATSTSTQPSGTPSPRVPTPTSARVSTPVPATASSTSFSAAPSPVQRSMRSTTAYKPQTPDRSEESGEESVPEVAPLCVRHKLARINNSPDIASHKDVDDAGRVPSPAFHRNVDVASTGSYTTYTNYTNILTRSPSPQKSFNTYNDTSGSASPSPSPARESGYNYTLTHSSYDVDSPVSQSPARYTPTGLHSTDSSATATGFIPTPIYPTPTPTSPPTTSPRKWRDSRQVPEEILEYDFNRETPQAVLDAEEAVKKRDETDVRVAEMRNLTQTAAMMELFFQAENALAAEDVDRAEWKTREGLTIAQELNDAPYIERGGYLMRVAAALENEKMREAYERAHGVQYVANGDKEGERESENDDDDEDNDLAVIGCENMADLDDQDGSKDSENNEIERNGLEIRSINTEESPLLKGVRFLHPQSGSRNSLSHTGGEERYQCPYPSEEQQNDLFPTDEPQRPRKGKPQKERKTRLRSRGLKSQYVKAKPIVLPTVYRSWEDPHSDGEEVMPVFRLVNHKRHRPQYSETCFWSYLLRLKPVSFIKTKPPHIRKRMLRTLPRS</sequence>
<evidence type="ECO:0000313" key="2">
    <source>
        <dbReference type="EMBL" id="KAL2817136.1"/>
    </source>
</evidence>
<feature type="compositionally biased region" description="Low complexity" evidence="1">
    <location>
        <begin position="41"/>
        <end position="52"/>
    </location>
</feature>
<feature type="region of interest" description="Disordered" evidence="1">
    <location>
        <begin position="1"/>
        <end position="20"/>
    </location>
</feature>
<feature type="region of interest" description="Disordered" evidence="1">
    <location>
        <begin position="168"/>
        <end position="266"/>
    </location>
</feature>
<feature type="region of interest" description="Disordered" evidence="1">
    <location>
        <begin position="453"/>
        <end position="514"/>
    </location>
</feature>
<keyword evidence="3" id="KW-1185">Reference proteome</keyword>
<dbReference type="Proteomes" id="UP001610334">
    <property type="component" value="Unassembled WGS sequence"/>
</dbReference>
<organism evidence="2 3">
    <name type="scientific">Aspergillus granulosus</name>
    <dbReference type="NCBI Taxonomy" id="176169"/>
    <lineage>
        <taxon>Eukaryota</taxon>
        <taxon>Fungi</taxon>
        <taxon>Dikarya</taxon>
        <taxon>Ascomycota</taxon>
        <taxon>Pezizomycotina</taxon>
        <taxon>Eurotiomycetes</taxon>
        <taxon>Eurotiomycetidae</taxon>
        <taxon>Eurotiales</taxon>
        <taxon>Aspergillaceae</taxon>
        <taxon>Aspergillus</taxon>
        <taxon>Aspergillus subgen. Nidulantes</taxon>
    </lineage>
</organism>
<feature type="compositionally biased region" description="Polar residues" evidence="1">
    <location>
        <begin position="84"/>
        <end position="94"/>
    </location>
</feature>
<feature type="compositionally biased region" description="Acidic residues" evidence="1">
    <location>
        <begin position="395"/>
        <end position="405"/>
    </location>
</feature>
<feature type="compositionally biased region" description="Basic residues" evidence="1">
    <location>
        <begin position="496"/>
        <end position="513"/>
    </location>
</feature>
<dbReference type="EMBL" id="JBFXLT010000019">
    <property type="protein sequence ID" value="KAL2817136.1"/>
    <property type="molecule type" value="Genomic_DNA"/>
</dbReference>
<evidence type="ECO:0000256" key="1">
    <source>
        <dbReference type="SAM" id="MobiDB-lite"/>
    </source>
</evidence>
<reference evidence="2 3" key="1">
    <citation type="submission" date="2024-07" db="EMBL/GenBank/DDBJ databases">
        <title>Section-level genome sequencing and comparative genomics of Aspergillus sections Usti and Cavernicolus.</title>
        <authorList>
            <consortium name="Lawrence Berkeley National Laboratory"/>
            <person name="Nybo J.L."/>
            <person name="Vesth T.C."/>
            <person name="Theobald S."/>
            <person name="Frisvad J.C."/>
            <person name="Larsen T.O."/>
            <person name="Kjaerboelling I."/>
            <person name="Rothschild-Mancinelli K."/>
            <person name="Lyhne E.K."/>
            <person name="Kogle M.E."/>
            <person name="Barry K."/>
            <person name="Clum A."/>
            <person name="Na H."/>
            <person name="Ledsgaard L."/>
            <person name="Lin J."/>
            <person name="Lipzen A."/>
            <person name="Kuo A."/>
            <person name="Riley R."/>
            <person name="Mondo S."/>
            <person name="Labutti K."/>
            <person name="Haridas S."/>
            <person name="Pangalinan J."/>
            <person name="Salamov A.A."/>
            <person name="Simmons B.A."/>
            <person name="Magnuson J.K."/>
            <person name="Chen J."/>
            <person name="Drula E."/>
            <person name="Henrissat B."/>
            <person name="Wiebenga A."/>
            <person name="Lubbers R.J."/>
            <person name="Gomes A.C."/>
            <person name="Makela M.R."/>
            <person name="Stajich J."/>
            <person name="Grigoriev I.V."/>
            <person name="Mortensen U.H."/>
            <person name="De Vries R.P."/>
            <person name="Baker S.E."/>
            <person name="Andersen M.R."/>
        </authorList>
    </citation>
    <scope>NUCLEOTIDE SEQUENCE [LARGE SCALE GENOMIC DNA]</scope>
    <source>
        <strain evidence="2 3">CBS 588.65</strain>
    </source>
</reference>
<feature type="region of interest" description="Disordered" evidence="1">
    <location>
        <begin position="382"/>
        <end position="439"/>
    </location>
</feature>